<feature type="transmembrane region" description="Helical" evidence="1">
    <location>
        <begin position="107"/>
        <end position="127"/>
    </location>
</feature>
<feature type="transmembrane region" description="Helical" evidence="1">
    <location>
        <begin position="282"/>
        <end position="304"/>
    </location>
</feature>
<keyword evidence="3" id="KW-1185">Reference proteome</keyword>
<dbReference type="eggNOG" id="ENOG5031D24">
    <property type="taxonomic scope" value="Bacteria"/>
</dbReference>
<gene>
    <name evidence="2" type="ordered locus">MycrhN_3479</name>
</gene>
<keyword evidence="1" id="KW-0812">Transmembrane</keyword>
<evidence type="ECO:0000313" key="3">
    <source>
        <dbReference type="Proteomes" id="UP000005442"/>
    </source>
</evidence>
<organism evidence="2 3">
    <name type="scientific">Mycolicibacterium rhodesiae (strain NBB3)</name>
    <name type="common">Mycobacterium rhodesiae</name>
    <dbReference type="NCBI Taxonomy" id="710685"/>
    <lineage>
        <taxon>Bacteria</taxon>
        <taxon>Bacillati</taxon>
        <taxon>Actinomycetota</taxon>
        <taxon>Actinomycetes</taxon>
        <taxon>Mycobacteriales</taxon>
        <taxon>Mycobacteriaceae</taxon>
        <taxon>Mycolicibacterium</taxon>
    </lineage>
</organism>
<feature type="transmembrane region" description="Helical" evidence="1">
    <location>
        <begin position="76"/>
        <end position="95"/>
    </location>
</feature>
<evidence type="ECO:0000313" key="2">
    <source>
        <dbReference type="EMBL" id="AEV73999.1"/>
    </source>
</evidence>
<dbReference type="Proteomes" id="UP000005442">
    <property type="component" value="Chromosome"/>
</dbReference>
<name>G8RS42_MYCRN</name>
<feature type="transmembrane region" description="Helical" evidence="1">
    <location>
        <begin position="148"/>
        <end position="169"/>
    </location>
</feature>
<accession>G8RS42</accession>
<feature type="transmembrane region" description="Helical" evidence="1">
    <location>
        <begin position="245"/>
        <end position="262"/>
    </location>
</feature>
<dbReference type="PATRIC" id="fig|710685.3.peg.3485"/>
<reference evidence="2 3" key="1">
    <citation type="submission" date="2011-12" db="EMBL/GenBank/DDBJ databases">
        <title>Complete sequence of Mycobacterium rhodesiae NBB3.</title>
        <authorList>
            <consortium name="US DOE Joint Genome Institute"/>
            <person name="Lucas S."/>
            <person name="Han J."/>
            <person name="Lapidus A."/>
            <person name="Cheng J.-F."/>
            <person name="Goodwin L."/>
            <person name="Pitluck S."/>
            <person name="Peters L."/>
            <person name="Mikhailova N."/>
            <person name="Gu W."/>
            <person name="Detter J.C."/>
            <person name="Han C."/>
            <person name="Tapia R."/>
            <person name="Land M."/>
            <person name="Hauser L."/>
            <person name="Kyrpides N."/>
            <person name="Ivanova N."/>
            <person name="Pagani I."/>
            <person name="Mattes T."/>
            <person name="Holmes A."/>
            <person name="Rutledge P."/>
            <person name="Paulsen I."/>
            <person name="Coleman N."/>
            <person name="Woyke T."/>
        </authorList>
    </citation>
    <scope>NUCLEOTIDE SEQUENCE [LARGE SCALE GENOMIC DNA]</scope>
    <source>
        <strain evidence="2 3">NBB3</strain>
    </source>
</reference>
<sequence length="323" mass="34272">MTEPAVTGRADRAVFGVVFLMVFAFSYSEQVVSQLFPNSGTGGLAWRLVVIVVDAAVLAVVGLMKRAITRADGDPSRLWGWWLAGVGVLLGIDALRLLPVNSVGLDVVTATIYAAAMGLTIVSSLNADPLTLLNAGRRVRLPGDWARVRAIVPLVVGTWFCYLAASVYVDLFDVETSRVLDPQTEAAIANLSVSEQMSVLSQLCQGAISPVFFQLVAEVIPVLLLALGVEFNYFRRTLTDAGQRAATAATVTVLAAGLVAVLSTLPWDGEGCGDVLSRWHEYIAFLLAVQGVFTGLATLVWLLVSSTPDAPADAVAEPTGPRE</sequence>
<proteinExistence type="predicted"/>
<protein>
    <submittedName>
        <fullName evidence="2">Uncharacterized protein</fullName>
    </submittedName>
</protein>
<dbReference type="OrthoDB" id="4684947at2"/>
<dbReference type="EMBL" id="CP003169">
    <property type="protein sequence ID" value="AEV73999.1"/>
    <property type="molecule type" value="Genomic_DNA"/>
</dbReference>
<evidence type="ECO:0000256" key="1">
    <source>
        <dbReference type="SAM" id="Phobius"/>
    </source>
</evidence>
<feature type="transmembrane region" description="Helical" evidence="1">
    <location>
        <begin position="12"/>
        <end position="32"/>
    </location>
</feature>
<keyword evidence="1" id="KW-0472">Membrane</keyword>
<dbReference type="HOGENOM" id="CLU_841512_0_0_11"/>
<feature type="transmembrane region" description="Helical" evidence="1">
    <location>
        <begin position="211"/>
        <end position="233"/>
    </location>
</feature>
<dbReference type="KEGG" id="mrh:MycrhN_3479"/>
<dbReference type="RefSeq" id="WP_014211755.1">
    <property type="nucleotide sequence ID" value="NC_016604.1"/>
</dbReference>
<feature type="transmembrane region" description="Helical" evidence="1">
    <location>
        <begin position="44"/>
        <end position="64"/>
    </location>
</feature>
<dbReference type="STRING" id="710685.MycrhN_3479"/>
<dbReference type="AlphaFoldDB" id="G8RS42"/>
<keyword evidence="1" id="KW-1133">Transmembrane helix</keyword>